<feature type="domain" description="PH" evidence="12">
    <location>
        <begin position="300"/>
        <end position="398"/>
    </location>
</feature>
<dbReference type="PANTHER" id="PTHR10972:SF205">
    <property type="entry name" value="OXYSTEROL-BINDING PROTEIN 1"/>
    <property type="match status" value="1"/>
</dbReference>
<dbReference type="STRING" id="1071380.I2GY03"/>
<dbReference type="HOGENOM" id="CLU_001040_1_1_1"/>
<evidence type="ECO:0000256" key="9">
    <source>
        <dbReference type="RuleBase" id="RU003844"/>
    </source>
</evidence>
<dbReference type="FunFam" id="2.40.160.120:FF:000001">
    <property type="entry name" value="Oxysterol-binding protein"/>
    <property type="match status" value="1"/>
</dbReference>
<evidence type="ECO:0000256" key="2">
    <source>
        <dbReference type="ARBA" id="ARBA00022448"/>
    </source>
</evidence>
<reference evidence="13 14" key="1">
    <citation type="journal article" date="2011" name="Proc. Natl. Acad. Sci. U.S.A.">
        <title>Evolutionary erosion of yeast sex chromosomes by mating-type switching accidents.</title>
        <authorList>
            <person name="Gordon J.L."/>
            <person name="Armisen D."/>
            <person name="Proux-Wera E."/>
            <person name="Oheigeartaigh S.S."/>
            <person name="Byrne K.P."/>
            <person name="Wolfe K.H."/>
        </authorList>
    </citation>
    <scope>NUCLEOTIDE SEQUENCE [LARGE SCALE GENOMIC DNA]</scope>
    <source>
        <strain evidence="14">ATCC 34711 / CBS 6284 / DSM 70876 / NBRC 10599 / NRRL Y-10934 / UCD 77-7</strain>
    </source>
</reference>
<dbReference type="SMART" id="SM00248">
    <property type="entry name" value="ANK"/>
    <property type="match status" value="2"/>
</dbReference>
<evidence type="ECO:0000256" key="8">
    <source>
        <dbReference type="PROSITE-ProRule" id="PRU00023"/>
    </source>
</evidence>
<feature type="compositionally biased region" description="Acidic residues" evidence="11">
    <location>
        <begin position="786"/>
        <end position="795"/>
    </location>
</feature>
<keyword evidence="6" id="KW-0445">Lipid transport</keyword>
<evidence type="ECO:0000256" key="7">
    <source>
        <dbReference type="ARBA" id="ARBA00023121"/>
    </source>
</evidence>
<keyword evidence="5 8" id="KW-0040">ANK repeat</keyword>
<dbReference type="GO" id="GO:0034727">
    <property type="term" value="P:piecemeal microautophagy of the nucleus"/>
    <property type="evidence" value="ECO:0007669"/>
    <property type="project" value="TreeGrafter"/>
</dbReference>
<dbReference type="Proteomes" id="UP000002866">
    <property type="component" value="Chromosome 2"/>
</dbReference>
<dbReference type="InterPro" id="IPR002110">
    <property type="entry name" value="Ankyrin_rpt"/>
</dbReference>
<gene>
    <name evidence="13" type="primary">TBLA0B01620</name>
    <name evidence="13" type="ORF">TBLA_0B01620</name>
</gene>
<dbReference type="Pfam" id="PF13637">
    <property type="entry name" value="Ank_4"/>
    <property type="match status" value="1"/>
</dbReference>
<dbReference type="EMBL" id="HE806317">
    <property type="protein sequence ID" value="CCH59005.1"/>
    <property type="molecule type" value="Genomic_DNA"/>
</dbReference>
<dbReference type="PROSITE" id="PS50088">
    <property type="entry name" value="ANK_REPEAT"/>
    <property type="match status" value="2"/>
</dbReference>
<feature type="region of interest" description="Disordered" evidence="11">
    <location>
        <begin position="449"/>
        <end position="485"/>
    </location>
</feature>
<dbReference type="GO" id="GO:0030011">
    <property type="term" value="P:maintenance of cell polarity"/>
    <property type="evidence" value="ECO:0007669"/>
    <property type="project" value="TreeGrafter"/>
</dbReference>
<dbReference type="GO" id="GO:0120015">
    <property type="term" value="F:sterol transfer activity"/>
    <property type="evidence" value="ECO:0007669"/>
    <property type="project" value="UniProtKB-ARBA"/>
</dbReference>
<keyword evidence="4" id="KW-0677">Repeat</keyword>
<feature type="compositionally biased region" description="Polar residues" evidence="11">
    <location>
        <begin position="844"/>
        <end position="856"/>
    </location>
</feature>
<dbReference type="PROSITE" id="PS01013">
    <property type="entry name" value="OSBP"/>
    <property type="match status" value="1"/>
</dbReference>
<dbReference type="Gene3D" id="1.25.40.20">
    <property type="entry name" value="Ankyrin repeat-containing domain"/>
    <property type="match status" value="2"/>
</dbReference>
<dbReference type="GeneID" id="14494228"/>
<dbReference type="Gene3D" id="3.30.70.3490">
    <property type="match status" value="1"/>
</dbReference>
<feature type="region of interest" description="Disordered" evidence="11">
    <location>
        <begin position="516"/>
        <end position="541"/>
    </location>
</feature>
<evidence type="ECO:0000256" key="5">
    <source>
        <dbReference type="ARBA" id="ARBA00023043"/>
    </source>
</evidence>
<dbReference type="CDD" id="cd13292">
    <property type="entry name" value="PH_Osh1p_Osh2p_yeast"/>
    <property type="match status" value="1"/>
</dbReference>
<dbReference type="GO" id="GO:0006887">
    <property type="term" value="P:exocytosis"/>
    <property type="evidence" value="ECO:0007669"/>
    <property type="project" value="UniProtKB-ARBA"/>
</dbReference>
<dbReference type="InterPro" id="IPR000648">
    <property type="entry name" value="Oxysterol-bd"/>
</dbReference>
<keyword evidence="14" id="KW-1185">Reference proteome</keyword>
<evidence type="ECO:0000256" key="11">
    <source>
        <dbReference type="SAM" id="MobiDB-lite"/>
    </source>
</evidence>
<dbReference type="GO" id="GO:0097038">
    <property type="term" value="C:perinuclear endoplasmic reticulum"/>
    <property type="evidence" value="ECO:0007669"/>
    <property type="project" value="TreeGrafter"/>
</dbReference>
<dbReference type="InterPro" id="IPR001849">
    <property type="entry name" value="PH_domain"/>
</dbReference>
<feature type="region of interest" description="Disordered" evidence="11">
    <location>
        <begin position="565"/>
        <end position="597"/>
    </location>
</feature>
<evidence type="ECO:0000256" key="6">
    <source>
        <dbReference type="ARBA" id="ARBA00023055"/>
    </source>
</evidence>
<evidence type="ECO:0000256" key="10">
    <source>
        <dbReference type="SAM" id="Coils"/>
    </source>
</evidence>
<dbReference type="eggNOG" id="KOG1737">
    <property type="taxonomic scope" value="Eukaryota"/>
</dbReference>
<feature type="coiled-coil region" evidence="10">
    <location>
        <begin position="682"/>
        <end position="716"/>
    </location>
</feature>
<organism evidence="13 14">
    <name type="scientific">Henningerozyma blattae (strain ATCC 34711 / CBS 6284 / DSM 70876 / NBRC 10599 / NRRL Y-10934 / UCD 77-7)</name>
    <name type="common">Yeast</name>
    <name type="synonym">Tetrapisispora blattae</name>
    <dbReference type="NCBI Taxonomy" id="1071380"/>
    <lineage>
        <taxon>Eukaryota</taxon>
        <taxon>Fungi</taxon>
        <taxon>Dikarya</taxon>
        <taxon>Ascomycota</taxon>
        <taxon>Saccharomycotina</taxon>
        <taxon>Saccharomycetes</taxon>
        <taxon>Saccharomycetales</taxon>
        <taxon>Saccharomycetaceae</taxon>
        <taxon>Henningerozyma</taxon>
    </lineage>
</organism>
<evidence type="ECO:0000313" key="13">
    <source>
        <dbReference type="EMBL" id="CCH59005.1"/>
    </source>
</evidence>
<dbReference type="InterPro" id="IPR037239">
    <property type="entry name" value="OSBP_sf"/>
</dbReference>
<dbReference type="PROSITE" id="PS50297">
    <property type="entry name" value="ANK_REP_REGION"/>
    <property type="match status" value="1"/>
</dbReference>
<dbReference type="SUPFAM" id="SSF50729">
    <property type="entry name" value="PH domain-like"/>
    <property type="match status" value="1"/>
</dbReference>
<dbReference type="Gene3D" id="2.40.160.120">
    <property type="match status" value="1"/>
</dbReference>
<dbReference type="OMA" id="WRANDAY"/>
<dbReference type="KEGG" id="tbl:TBLA_0B01620"/>
<dbReference type="GO" id="GO:0032934">
    <property type="term" value="F:sterol binding"/>
    <property type="evidence" value="ECO:0007669"/>
    <property type="project" value="TreeGrafter"/>
</dbReference>
<dbReference type="InterPro" id="IPR011993">
    <property type="entry name" value="PH-like_dom_sf"/>
</dbReference>
<dbReference type="OrthoDB" id="1854502at2759"/>
<feature type="region of interest" description="Disordered" evidence="11">
    <location>
        <begin position="786"/>
        <end position="856"/>
    </location>
</feature>
<feature type="compositionally biased region" description="Acidic residues" evidence="11">
    <location>
        <begin position="818"/>
        <end position="842"/>
    </location>
</feature>
<dbReference type="AlphaFoldDB" id="I2GY03"/>
<dbReference type="SUPFAM" id="SSF48403">
    <property type="entry name" value="Ankyrin repeat"/>
    <property type="match status" value="1"/>
</dbReference>
<dbReference type="InterPro" id="IPR036770">
    <property type="entry name" value="Ankyrin_rpt-contain_sf"/>
</dbReference>
<feature type="compositionally biased region" description="Polar residues" evidence="11">
    <location>
        <begin position="449"/>
        <end position="481"/>
    </location>
</feature>
<dbReference type="GO" id="GO:0005886">
    <property type="term" value="C:plasma membrane"/>
    <property type="evidence" value="ECO:0007669"/>
    <property type="project" value="TreeGrafter"/>
</dbReference>
<dbReference type="Gene3D" id="2.30.29.30">
    <property type="entry name" value="Pleckstrin-homology domain (PH domain)/Phosphotyrosine-binding domain (PTB)"/>
    <property type="match status" value="1"/>
</dbReference>
<evidence type="ECO:0000256" key="3">
    <source>
        <dbReference type="ARBA" id="ARBA00022553"/>
    </source>
</evidence>
<keyword evidence="3" id="KW-0597">Phosphoprotein</keyword>
<evidence type="ECO:0000256" key="1">
    <source>
        <dbReference type="ARBA" id="ARBA00008842"/>
    </source>
</evidence>
<dbReference type="PANTHER" id="PTHR10972">
    <property type="entry name" value="OXYSTEROL-BINDING PROTEIN-RELATED"/>
    <property type="match status" value="1"/>
</dbReference>
<dbReference type="FunFam" id="2.30.29.30:FF:000061">
    <property type="entry name" value="Oxysterol binding protein 1"/>
    <property type="match status" value="1"/>
</dbReference>
<keyword evidence="7" id="KW-0446">Lipid-binding</keyword>
<feature type="repeat" description="ANK" evidence="8">
    <location>
        <begin position="216"/>
        <end position="248"/>
    </location>
</feature>
<dbReference type="SMART" id="SM00233">
    <property type="entry name" value="PH"/>
    <property type="match status" value="1"/>
</dbReference>
<evidence type="ECO:0000313" key="14">
    <source>
        <dbReference type="Proteomes" id="UP000002866"/>
    </source>
</evidence>
<evidence type="ECO:0000259" key="12">
    <source>
        <dbReference type="PROSITE" id="PS50003"/>
    </source>
</evidence>
<sequence>MATTNSDAGILDVAPTLVSKPLLKLKLLESLRQNDFEKLRTLLDTQFNPWDNADVQDVASLLLHYSVQVAPLSLIKEIVNKWVDQIETSNNSTTTNSNTGRNSDKLVLQLNYQDHNGNTPLHLAALQLRVDVVSYLLDQPSINDCVLNHAHLQPIQLCKNVSLAQIMQMRRSTYVIEIAQEFRTAFNNRDFQHLESILSKPRNLALLDINGMDPATGDTVLHEFVKKRDVQMCEWLLSHGADPFKRDRFGKLPTELLRNVSEKERNTDSKAAIEYELKKLLDDAVQEQSIIDVTSTVNQAPTLKGYLHKWTNFAQGYKLRWFVLSSDGTLSYYIDQEDTRNACRGSLNVSTCSLHLDSSENLKFEIIGGNNGTVSWHLKGNHPIETNRWVWAIQGSIRYAKDREKMENSIRNNVIHSPSLSMSNKFDNMARSLSSHSIQSQLENSQNLMISNNNDNSTATISHNNNNRKTSLTHSIPSIRQLSPEKIMKNQNDKNNTVYNESQSDKVPLLLIDNENNENNYDNRDDNNTPPRTPISNVGQFSHILEDIRTSATIKSKRNKKYTLDGEDNISEHSDDDDDETESIIMPNDEMQGNNFKEKNDTESQKLNILQRTISMQLSLLTDLLKDKSKATVDTWATVDGSLMTISSCFKELKTLVTERDRNFLSLINKQLDVNEVWIQSVKDLEEELINKSERLAKLENERRDLRKLINKTVGVGVGIGGGGDSGVNNTHGENVVERSSSTSLLSGMEEESGTKEAINQVAKLIEATKLEDEESDTDEFFDAEDLDEEQESAGEDGSLLGTGLKLDDSKMVSTVEAVEEENEEGEGEGEGEGEVEGEGEGETCSNEYHTINPQTQLQKDKELEMLEDKTFSGYEDGIRHKLSLDEDNRPVASLWSVLKSMVGKDITKIALPVSFNEPTSLLQRVTEDLEYSELLDQAASFEDSSLRMLYVAVFSLAAYSSTPNRVAKPFNPLLGETFEYCRSDKHFRFLSEQVSHHPPITAFWSESPKWEYWGESFIKSNFNGRAFKFNHMGMWHIKIRPDYGGEVGEEIYTWMKPENTLVGILIGKPEIDCSGEVKITNHSTGDYCLLNYKARGWRANDAYEVRGEVFNVNDEKKWMFGGHWNDCIYGKREGGGEKFLIWKVKPRPVGPFNLTSYAISLNNINENLKQWIAPTDSRLRPDQRAMEDGEYDLAADEKFRLETKQREVRKKREENDEKYEPRWFVKDVHPATQRSYWRFKNEYWKRRKTHDFHDCAALF</sequence>
<protein>
    <recommendedName>
        <fullName evidence="12">PH domain-containing protein</fullName>
    </recommendedName>
</protein>
<dbReference type="Pfam" id="PF00023">
    <property type="entry name" value="Ank"/>
    <property type="match status" value="1"/>
</dbReference>
<keyword evidence="2" id="KW-0813">Transport</keyword>
<dbReference type="GO" id="GO:0006897">
    <property type="term" value="P:endocytosis"/>
    <property type="evidence" value="ECO:0007669"/>
    <property type="project" value="TreeGrafter"/>
</dbReference>
<evidence type="ECO:0000256" key="4">
    <source>
        <dbReference type="ARBA" id="ARBA00022737"/>
    </source>
</evidence>
<dbReference type="InterPro" id="IPR018494">
    <property type="entry name" value="Oxysterol-bd_CS"/>
</dbReference>
<comment type="similarity">
    <text evidence="1 9">Belongs to the OSBP family.</text>
</comment>
<dbReference type="Pfam" id="PF00169">
    <property type="entry name" value="PH"/>
    <property type="match status" value="1"/>
</dbReference>
<dbReference type="GO" id="GO:0005829">
    <property type="term" value="C:cytosol"/>
    <property type="evidence" value="ECO:0007669"/>
    <property type="project" value="TreeGrafter"/>
</dbReference>
<dbReference type="PROSITE" id="PS50003">
    <property type="entry name" value="PH_DOMAIN"/>
    <property type="match status" value="1"/>
</dbReference>
<feature type="repeat" description="ANK" evidence="8">
    <location>
        <begin position="116"/>
        <end position="138"/>
    </location>
</feature>
<keyword evidence="10" id="KW-0175">Coiled coil</keyword>
<dbReference type="SUPFAM" id="SSF144000">
    <property type="entry name" value="Oxysterol-binding protein-like"/>
    <property type="match status" value="1"/>
</dbReference>
<accession>I2GY03</accession>
<dbReference type="FunCoup" id="I2GY03">
    <property type="interactions" value="402"/>
</dbReference>
<dbReference type="InParanoid" id="I2GY03"/>
<dbReference type="GO" id="GO:0005635">
    <property type="term" value="C:nuclear envelope"/>
    <property type="evidence" value="ECO:0007669"/>
    <property type="project" value="TreeGrafter"/>
</dbReference>
<feature type="compositionally biased region" description="Acidic residues" evidence="11">
    <location>
        <begin position="565"/>
        <end position="582"/>
    </location>
</feature>
<proteinExistence type="inferred from homology"/>
<dbReference type="Pfam" id="PF01237">
    <property type="entry name" value="Oxysterol_BP"/>
    <property type="match status" value="1"/>
</dbReference>
<name>I2GY03_HENB6</name>
<dbReference type="RefSeq" id="XP_004178524.1">
    <property type="nucleotide sequence ID" value="XM_004178476.1"/>
</dbReference>